<comment type="caution">
    <text evidence="3">The sequence shown here is derived from an EMBL/GenBank/DDBJ whole genome shotgun (WGS) entry which is preliminary data.</text>
</comment>
<evidence type="ECO:0000313" key="3">
    <source>
        <dbReference type="EMBL" id="RKI90630.1"/>
    </source>
</evidence>
<keyword evidence="4" id="KW-1185">Reference proteome</keyword>
<organism evidence="3 4">
    <name type="scientific">Parablautia intestinalis</name>
    <dbReference type="NCBI Taxonomy" id="2320100"/>
    <lineage>
        <taxon>Bacteria</taxon>
        <taxon>Bacillati</taxon>
        <taxon>Bacillota</taxon>
        <taxon>Clostridia</taxon>
        <taxon>Lachnospirales</taxon>
        <taxon>Lachnospiraceae</taxon>
        <taxon>Parablautia</taxon>
    </lineage>
</organism>
<evidence type="ECO:0000313" key="4">
    <source>
        <dbReference type="Proteomes" id="UP000280696"/>
    </source>
</evidence>
<dbReference type="Pfam" id="PF01381">
    <property type="entry name" value="HTH_3"/>
    <property type="match status" value="1"/>
</dbReference>
<dbReference type="SUPFAM" id="SSF47413">
    <property type="entry name" value="lambda repressor-like DNA-binding domains"/>
    <property type="match status" value="1"/>
</dbReference>
<dbReference type="RefSeq" id="WP_120470305.1">
    <property type="nucleotide sequence ID" value="NZ_RAYQ01000013.1"/>
</dbReference>
<sequence>MSFGKNLQFLRRMHNGMTQEYSAGKMNVSRQTVSKWKSGSAYPEIDKVIELCHLFSCSMDNLIQEEWCGATQNYRLEFSHCITGKYIYEFRASLFTEKQAPGQPPVYRRLSQRMPFNTHYLFCLLL</sequence>
<name>A0A3A9AG71_9FIRM</name>
<dbReference type="AlphaFoldDB" id="A0A3A9AG71"/>
<dbReference type="GO" id="GO:0003677">
    <property type="term" value="F:DNA binding"/>
    <property type="evidence" value="ECO:0007669"/>
    <property type="project" value="UniProtKB-KW"/>
</dbReference>
<dbReference type="InterPro" id="IPR001387">
    <property type="entry name" value="Cro/C1-type_HTH"/>
</dbReference>
<evidence type="ECO:0000259" key="2">
    <source>
        <dbReference type="PROSITE" id="PS50943"/>
    </source>
</evidence>
<dbReference type="InterPro" id="IPR010982">
    <property type="entry name" value="Lambda_DNA-bd_dom_sf"/>
</dbReference>
<dbReference type="OrthoDB" id="9801008at2"/>
<feature type="domain" description="HTH cro/C1-type" evidence="2">
    <location>
        <begin position="7"/>
        <end position="62"/>
    </location>
</feature>
<dbReference type="PROSITE" id="PS50943">
    <property type="entry name" value="HTH_CROC1"/>
    <property type="match status" value="1"/>
</dbReference>
<dbReference type="EMBL" id="RAYQ01000013">
    <property type="protein sequence ID" value="RKI90630.1"/>
    <property type="molecule type" value="Genomic_DNA"/>
</dbReference>
<dbReference type="PANTHER" id="PTHR46558:SF13">
    <property type="entry name" value="HTH-TYPE TRANSCRIPTIONAL REGULATOR IMMR"/>
    <property type="match status" value="1"/>
</dbReference>
<proteinExistence type="predicted"/>
<dbReference type="SMART" id="SM00530">
    <property type="entry name" value="HTH_XRE"/>
    <property type="match status" value="1"/>
</dbReference>
<dbReference type="PANTHER" id="PTHR46558">
    <property type="entry name" value="TRACRIPTIONAL REGULATORY PROTEIN-RELATED-RELATED"/>
    <property type="match status" value="1"/>
</dbReference>
<gene>
    <name evidence="3" type="ORF">D7V94_12615</name>
</gene>
<protein>
    <submittedName>
        <fullName evidence="3">XRE family transcriptional regulator</fullName>
    </submittedName>
</protein>
<keyword evidence="1" id="KW-0238">DNA-binding</keyword>
<dbReference type="CDD" id="cd00093">
    <property type="entry name" value="HTH_XRE"/>
    <property type="match status" value="1"/>
</dbReference>
<reference evidence="3 4" key="1">
    <citation type="submission" date="2018-09" db="EMBL/GenBank/DDBJ databases">
        <title>Murine metabolic-syndrome-specific gut microbial biobank.</title>
        <authorList>
            <person name="Liu C."/>
        </authorList>
    </citation>
    <scope>NUCLEOTIDE SEQUENCE [LARGE SCALE GENOMIC DNA]</scope>
    <source>
        <strain evidence="3 4">0.1xD8-82</strain>
    </source>
</reference>
<accession>A0A3A9AG71</accession>
<evidence type="ECO:0000256" key="1">
    <source>
        <dbReference type="ARBA" id="ARBA00023125"/>
    </source>
</evidence>
<dbReference type="Proteomes" id="UP000280696">
    <property type="component" value="Unassembled WGS sequence"/>
</dbReference>
<dbReference type="Gene3D" id="1.10.260.40">
    <property type="entry name" value="lambda repressor-like DNA-binding domains"/>
    <property type="match status" value="1"/>
</dbReference>